<dbReference type="STRING" id="290317.Cpha266_1866"/>
<evidence type="ECO:0000256" key="4">
    <source>
        <dbReference type="ARBA" id="ARBA00038388"/>
    </source>
</evidence>
<dbReference type="InterPro" id="IPR017911">
    <property type="entry name" value="MacB-like_ATP-bd"/>
</dbReference>
<dbReference type="InterPro" id="IPR027417">
    <property type="entry name" value="P-loop_NTPase"/>
</dbReference>
<keyword evidence="3" id="KW-0067">ATP-binding</keyword>
<dbReference type="OrthoDB" id="9769100at2"/>
<feature type="domain" description="ABC transporter" evidence="5">
    <location>
        <begin position="3"/>
        <end position="231"/>
    </location>
</feature>
<keyword evidence="2" id="KW-0547">Nucleotide-binding</keyword>
<evidence type="ECO:0000259" key="5">
    <source>
        <dbReference type="PROSITE" id="PS50893"/>
    </source>
</evidence>
<dbReference type="InterPro" id="IPR003439">
    <property type="entry name" value="ABC_transporter-like_ATP-bd"/>
</dbReference>
<dbReference type="SMART" id="SM00382">
    <property type="entry name" value="AAA"/>
    <property type="match status" value="1"/>
</dbReference>
<comment type="similarity">
    <text evidence="4">Belongs to the ABC transporter superfamily. Macrolide exporter (TC 3.A.1.122) family.</text>
</comment>
<accession>A1BHK5</accession>
<dbReference type="KEGG" id="cph:Cpha266_1866"/>
<dbReference type="SUPFAM" id="SSF52540">
    <property type="entry name" value="P-loop containing nucleoside triphosphate hydrolases"/>
    <property type="match status" value="1"/>
</dbReference>
<dbReference type="Proteomes" id="UP000008701">
    <property type="component" value="Chromosome"/>
</dbReference>
<reference evidence="6 7" key="1">
    <citation type="submission" date="2006-12" db="EMBL/GenBank/DDBJ databases">
        <title>Complete sequence of Chlorobium phaeobacteroides DSM 266.</title>
        <authorList>
            <consortium name="US DOE Joint Genome Institute"/>
            <person name="Copeland A."/>
            <person name="Lucas S."/>
            <person name="Lapidus A."/>
            <person name="Barry K."/>
            <person name="Detter J.C."/>
            <person name="Glavina del Rio T."/>
            <person name="Hammon N."/>
            <person name="Israni S."/>
            <person name="Pitluck S."/>
            <person name="Goltsman E."/>
            <person name="Schmutz J."/>
            <person name="Larimer F."/>
            <person name="Land M."/>
            <person name="Hauser L."/>
            <person name="Mikhailova N."/>
            <person name="Li T."/>
            <person name="Overmann J."/>
            <person name="Bryant D.A."/>
            <person name="Richardson P."/>
        </authorList>
    </citation>
    <scope>NUCLEOTIDE SEQUENCE [LARGE SCALE GENOMIC DNA]</scope>
    <source>
        <strain evidence="6 7">DSM 266</strain>
    </source>
</reference>
<dbReference type="PANTHER" id="PTHR42798">
    <property type="entry name" value="LIPOPROTEIN-RELEASING SYSTEM ATP-BINDING PROTEIN LOLD"/>
    <property type="match status" value="1"/>
</dbReference>
<keyword evidence="7" id="KW-1185">Reference proteome</keyword>
<dbReference type="EMBL" id="CP000492">
    <property type="protein sequence ID" value="ABL65882.1"/>
    <property type="molecule type" value="Genomic_DNA"/>
</dbReference>
<dbReference type="Pfam" id="PF00005">
    <property type="entry name" value="ABC_tran"/>
    <property type="match status" value="1"/>
</dbReference>
<keyword evidence="1" id="KW-0813">Transport</keyword>
<dbReference type="GO" id="GO:0016887">
    <property type="term" value="F:ATP hydrolysis activity"/>
    <property type="evidence" value="ECO:0007669"/>
    <property type="project" value="InterPro"/>
</dbReference>
<dbReference type="PROSITE" id="PS50893">
    <property type="entry name" value="ABC_TRANSPORTER_2"/>
    <property type="match status" value="1"/>
</dbReference>
<evidence type="ECO:0000256" key="1">
    <source>
        <dbReference type="ARBA" id="ARBA00022448"/>
    </source>
</evidence>
<dbReference type="FunFam" id="3.40.50.300:FF:000032">
    <property type="entry name" value="Export ABC transporter ATP-binding protein"/>
    <property type="match status" value="1"/>
</dbReference>
<sequence>MILEVKKICKSYALPSRDAIPILRGIDMVVGEGELVTVIGASGSGKTTLLNLLGTLDTPDSGEIFFDGTTLFSKGAYTLSKKELARFRNSKIGFVFQFHHLLSDFSAVENVAMPAFISTGKLPPAKKRAEELLVGLGLKDRLHHLPSELSGGEQQRVAIARALMNNPKLVLADEPSGNLDSKNSRMLYELMANLGKERKTSFVIVTHNEEYAALADRCLHMQDGMLNVCEK</sequence>
<dbReference type="GO" id="GO:0022857">
    <property type="term" value="F:transmembrane transporter activity"/>
    <property type="evidence" value="ECO:0007669"/>
    <property type="project" value="UniProtKB-ARBA"/>
</dbReference>
<dbReference type="eggNOG" id="COG1136">
    <property type="taxonomic scope" value="Bacteria"/>
</dbReference>
<gene>
    <name evidence="6" type="ordered locus">Cpha266_1866</name>
</gene>
<name>A1BHK5_CHLPD</name>
<dbReference type="RefSeq" id="WP_011745689.1">
    <property type="nucleotide sequence ID" value="NC_008639.1"/>
</dbReference>
<dbReference type="GO" id="GO:0005524">
    <property type="term" value="F:ATP binding"/>
    <property type="evidence" value="ECO:0007669"/>
    <property type="project" value="UniProtKB-KW"/>
</dbReference>
<dbReference type="InterPro" id="IPR017871">
    <property type="entry name" value="ABC_transporter-like_CS"/>
</dbReference>
<dbReference type="AlphaFoldDB" id="A1BHK5"/>
<dbReference type="Gene3D" id="3.40.50.300">
    <property type="entry name" value="P-loop containing nucleotide triphosphate hydrolases"/>
    <property type="match status" value="1"/>
</dbReference>
<evidence type="ECO:0000256" key="3">
    <source>
        <dbReference type="ARBA" id="ARBA00022840"/>
    </source>
</evidence>
<proteinExistence type="inferred from homology"/>
<dbReference type="GO" id="GO:0098796">
    <property type="term" value="C:membrane protein complex"/>
    <property type="evidence" value="ECO:0007669"/>
    <property type="project" value="UniProtKB-ARBA"/>
</dbReference>
<dbReference type="InterPro" id="IPR003593">
    <property type="entry name" value="AAA+_ATPase"/>
</dbReference>
<dbReference type="PANTHER" id="PTHR42798:SF7">
    <property type="entry name" value="ALPHA-D-RIBOSE 1-METHYLPHOSPHONATE 5-TRIPHOSPHATE SYNTHASE SUBUNIT PHNL"/>
    <property type="match status" value="1"/>
</dbReference>
<evidence type="ECO:0000313" key="6">
    <source>
        <dbReference type="EMBL" id="ABL65882.1"/>
    </source>
</evidence>
<dbReference type="PROSITE" id="PS00211">
    <property type="entry name" value="ABC_TRANSPORTER_1"/>
    <property type="match status" value="1"/>
</dbReference>
<protein>
    <submittedName>
        <fullName evidence="6">ABC transporter related protein</fullName>
    </submittedName>
</protein>
<dbReference type="HOGENOM" id="CLU_000604_1_22_10"/>
<organism evidence="6 7">
    <name type="scientific">Chlorobium phaeobacteroides (strain DSM 266 / SMG 266 / 2430)</name>
    <dbReference type="NCBI Taxonomy" id="290317"/>
    <lineage>
        <taxon>Bacteria</taxon>
        <taxon>Pseudomonadati</taxon>
        <taxon>Chlorobiota</taxon>
        <taxon>Chlorobiia</taxon>
        <taxon>Chlorobiales</taxon>
        <taxon>Chlorobiaceae</taxon>
        <taxon>Chlorobium/Pelodictyon group</taxon>
        <taxon>Chlorobium</taxon>
    </lineage>
</organism>
<dbReference type="CDD" id="cd03255">
    <property type="entry name" value="ABC_MJ0796_LolCDE_FtsE"/>
    <property type="match status" value="1"/>
</dbReference>
<evidence type="ECO:0000256" key="2">
    <source>
        <dbReference type="ARBA" id="ARBA00022741"/>
    </source>
</evidence>
<evidence type="ECO:0000313" key="7">
    <source>
        <dbReference type="Proteomes" id="UP000008701"/>
    </source>
</evidence>